<keyword evidence="3" id="KW-1185">Reference proteome</keyword>
<evidence type="ECO:0000256" key="1">
    <source>
        <dbReference type="SAM" id="Phobius"/>
    </source>
</evidence>
<name>A0A1Z4LUJ0_9CYAN</name>
<dbReference type="AlphaFoldDB" id="A0A1Z4LUJ0"/>
<keyword evidence="1" id="KW-0812">Transmembrane</keyword>
<keyword evidence="1" id="KW-1133">Transmembrane helix</keyword>
<dbReference type="EMBL" id="AP018227">
    <property type="protein sequence ID" value="BAY84916.1"/>
    <property type="molecule type" value="Genomic_DNA"/>
</dbReference>
<keyword evidence="1" id="KW-0472">Membrane</keyword>
<dbReference type="OrthoDB" id="5431327at2"/>
<reference evidence="2 3" key="1">
    <citation type="submission" date="2017-06" db="EMBL/GenBank/DDBJ databases">
        <title>Genome sequencing of cyanobaciteial culture collection at National Institute for Environmental Studies (NIES).</title>
        <authorList>
            <person name="Hirose Y."/>
            <person name="Shimura Y."/>
            <person name="Fujisawa T."/>
            <person name="Nakamura Y."/>
            <person name="Kawachi M."/>
        </authorList>
    </citation>
    <scope>NUCLEOTIDE SEQUENCE [LARGE SCALE GENOMIC DNA]</scope>
    <source>
        <strain evidence="2 3">NIES-267</strain>
    </source>
</reference>
<feature type="transmembrane region" description="Helical" evidence="1">
    <location>
        <begin position="7"/>
        <end position="25"/>
    </location>
</feature>
<protein>
    <submittedName>
        <fullName evidence="2">Uncharacterized protein</fullName>
    </submittedName>
</protein>
<accession>A0A1Z4LUJ0</accession>
<gene>
    <name evidence="2" type="ORF">NIES267_44140</name>
</gene>
<evidence type="ECO:0000313" key="3">
    <source>
        <dbReference type="Proteomes" id="UP000218418"/>
    </source>
</evidence>
<organism evidence="2 3">
    <name type="scientific">Calothrix parasitica NIES-267</name>
    <dbReference type="NCBI Taxonomy" id="1973488"/>
    <lineage>
        <taxon>Bacteria</taxon>
        <taxon>Bacillati</taxon>
        <taxon>Cyanobacteriota</taxon>
        <taxon>Cyanophyceae</taxon>
        <taxon>Nostocales</taxon>
        <taxon>Calotrichaceae</taxon>
        <taxon>Calothrix</taxon>
    </lineage>
</organism>
<sequence>MKFANRWFIVGIGFLVLIVFGFGGYQIGRFFLTEPTEDNLANKKPEKDNKVKTSLGNFQELEGTSYLMAPVNSLPISRQNSYDKKASTIRNYLFVNGNDKSAVKLVSQNEFLFLNAQEIILERRDDKIVRGIWYEVVKADSNNDKRLDRNDKKTIAVSDVSGSEYTEIISEVDRLLGSHQKNSTTLLVFYELDGREYVAEINILRRVLVENVVLPATR</sequence>
<evidence type="ECO:0000313" key="2">
    <source>
        <dbReference type="EMBL" id="BAY84916.1"/>
    </source>
</evidence>
<proteinExistence type="predicted"/>
<dbReference type="Proteomes" id="UP000218418">
    <property type="component" value="Chromosome"/>
</dbReference>